<dbReference type="Gene3D" id="2.80.10.50">
    <property type="match status" value="1"/>
</dbReference>
<dbReference type="Proteomes" id="UP001139157">
    <property type="component" value="Unassembled WGS sequence"/>
</dbReference>
<accession>A0A9X2IZS7</accession>
<name>A0A9X2IZS7_9NOCA</name>
<protein>
    <submittedName>
        <fullName evidence="1">RICIN domain-containing protein</fullName>
    </submittedName>
</protein>
<dbReference type="PROSITE" id="PS50231">
    <property type="entry name" value="RICIN_B_LECTIN"/>
    <property type="match status" value="1"/>
</dbReference>
<sequence>MASSEAEVLAIEALVPTIGPAGAVSRPASRNRIRLRVPAVVNRLGRRTDTMFPRKSVLRSRVRRALVLLPVVAAGLVVASPAAQAEFPEGTFQIASLDPDHKGRCLNMQGDSTLQTVPCKSEAKRQHWKLSDTYDSGSGRAGMLMNVLKKLCVGRNPSGAPVGANCHYNPALAWWHQSDKMWIASRPDAHTDMCLAAGAKVGEPVRLISCRSTNQSKLQWEIRPLD</sequence>
<dbReference type="AlphaFoldDB" id="A0A9X2IZS7"/>
<evidence type="ECO:0000313" key="2">
    <source>
        <dbReference type="Proteomes" id="UP001139157"/>
    </source>
</evidence>
<dbReference type="SUPFAM" id="SSF50370">
    <property type="entry name" value="Ricin B-like lectins"/>
    <property type="match status" value="1"/>
</dbReference>
<dbReference type="RefSeq" id="WP_251913423.1">
    <property type="nucleotide sequence ID" value="NZ_JAMRXG010000007.1"/>
</dbReference>
<gene>
    <name evidence="1" type="ORF">NDR86_17500</name>
</gene>
<proteinExistence type="predicted"/>
<dbReference type="EMBL" id="JAMRXG010000007">
    <property type="protein sequence ID" value="MCM6775271.1"/>
    <property type="molecule type" value="Genomic_DNA"/>
</dbReference>
<dbReference type="InterPro" id="IPR035992">
    <property type="entry name" value="Ricin_B-like_lectins"/>
</dbReference>
<organism evidence="1 2">
    <name type="scientific">Nocardia pulmonis</name>
    <dbReference type="NCBI Taxonomy" id="2951408"/>
    <lineage>
        <taxon>Bacteria</taxon>
        <taxon>Bacillati</taxon>
        <taxon>Actinomycetota</taxon>
        <taxon>Actinomycetes</taxon>
        <taxon>Mycobacteriales</taxon>
        <taxon>Nocardiaceae</taxon>
        <taxon>Nocardia</taxon>
    </lineage>
</organism>
<comment type="caution">
    <text evidence="1">The sequence shown here is derived from an EMBL/GenBank/DDBJ whole genome shotgun (WGS) entry which is preliminary data.</text>
</comment>
<keyword evidence="2" id="KW-1185">Reference proteome</keyword>
<evidence type="ECO:0000313" key="1">
    <source>
        <dbReference type="EMBL" id="MCM6775271.1"/>
    </source>
</evidence>
<reference evidence="1" key="1">
    <citation type="submission" date="2022-06" db="EMBL/GenBank/DDBJ databases">
        <title>Novel species in genus nocardia.</title>
        <authorList>
            <person name="Li F."/>
        </authorList>
    </citation>
    <scope>NUCLEOTIDE SEQUENCE</scope>
    <source>
        <strain evidence="1">CDC141</strain>
    </source>
</reference>